<organism evidence="6 7">
    <name type="scientific">Armadillidium nasatum</name>
    <dbReference type="NCBI Taxonomy" id="96803"/>
    <lineage>
        <taxon>Eukaryota</taxon>
        <taxon>Metazoa</taxon>
        <taxon>Ecdysozoa</taxon>
        <taxon>Arthropoda</taxon>
        <taxon>Crustacea</taxon>
        <taxon>Multicrustacea</taxon>
        <taxon>Malacostraca</taxon>
        <taxon>Eumalacostraca</taxon>
        <taxon>Peracarida</taxon>
        <taxon>Isopoda</taxon>
        <taxon>Oniscidea</taxon>
        <taxon>Crinocheta</taxon>
        <taxon>Armadillidiidae</taxon>
        <taxon>Armadillidium</taxon>
    </lineage>
</organism>
<feature type="domain" description="N-acetyltransferase" evidence="5">
    <location>
        <begin position="6"/>
        <end position="60"/>
    </location>
</feature>
<dbReference type="EMBL" id="SEYY01011024">
    <property type="protein sequence ID" value="KAB7501311.1"/>
    <property type="molecule type" value="Genomic_DNA"/>
</dbReference>
<evidence type="ECO:0000259" key="5">
    <source>
        <dbReference type="Pfam" id="PF00583"/>
    </source>
</evidence>
<dbReference type="SUPFAM" id="SSF55729">
    <property type="entry name" value="Acyl-CoA N-acyltransferases (Nat)"/>
    <property type="match status" value="1"/>
</dbReference>
<dbReference type="EC" id="2.3.1.4" evidence="4"/>
<comment type="pathway">
    <text evidence="1 4">Nucleotide-sugar biosynthesis; UDP-N-acetyl-alpha-D-glucosamine biosynthesis; N-acetyl-alpha-D-glucosamine 1-phosphate from alpha-D-glucosamine 6-phosphate (route I): step 1/2.</text>
</comment>
<comment type="similarity">
    <text evidence="2 4">Belongs to the acetyltransferase family. GNA1 subfamily.</text>
</comment>
<dbReference type="InterPro" id="IPR016181">
    <property type="entry name" value="Acyl_CoA_acyltransferase"/>
</dbReference>
<evidence type="ECO:0000256" key="4">
    <source>
        <dbReference type="RuleBase" id="RU365086"/>
    </source>
</evidence>
<dbReference type="Proteomes" id="UP000326759">
    <property type="component" value="Unassembled WGS sequence"/>
</dbReference>
<dbReference type="CDD" id="cd04301">
    <property type="entry name" value="NAT_SF"/>
    <property type="match status" value="1"/>
</dbReference>
<dbReference type="GO" id="GO:0004343">
    <property type="term" value="F:glucosamine 6-phosphate N-acetyltransferase activity"/>
    <property type="evidence" value="ECO:0007669"/>
    <property type="project" value="UniProtKB-UniRule"/>
</dbReference>
<name>A0A5N5T437_9CRUS</name>
<evidence type="ECO:0000256" key="1">
    <source>
        <dbReference type="ARBA" id="ARBA00004832"/>
    </source>
</evidence>
<dbReference type="InterPro" id="IPR000182">
    <property type="entry name" value="GNAT_dom"/>
</dbReference>
<gene>
    <name evidence="6" type="ORF">Anas_13748</name>
</gene>
<sequence>MKSCRDHYYVTVIEDLNKGKVIGAATLSVEFKFIRECAKRGRLEDVVVDSSYRGKQLGKFFVDSVDINILLCDIINYISLTVFCRRVDPFKVT</sequence>
<dbReference type="Gene3D" id="3.40.630.30">
    <property type="match status" value="1"/>
</dbReference>
<comment type="caution">
    <text evidence="6">The sequence shown here is derived from an EMBL/GenBank/DDBJ whole genome shotgun (WGS) entry which is preliminary data.</text>
</comment>
<comment type="catalytic activity">
    <reaction evidence="3 4">
        <text>D-glucosamine 6-phosphate + acetyl-CoA = N-acetyl-D-glucosamine 6-phosphate + CoA + H(+)</text>
        <dbReference type="Rhea" id="RHEA:10292"/>
        <dbReference type="ChEBI" id="CHEBI:15378"/>
        <dbReference type="ChEBI" id="CHEBI:57287"/>
        <dbReference type="ChEBI" id="CHEBI:57288"/>
        <dbReference type="ChEBI" id="CHEBI:57513"/>
        <dbReference type="ChEBI" id="CHEBI:58725"/>
        <dbReference type="EC" id="2.3.1.4"/>
    </reaction>
</comment>
<evidence type="ECO:0000313" key="6">
    <source>
        <dbReference type="EMBL" id="KAB7501311.1"/>
    </source>
</evidence>
<dbReference type="Pfam" id="PF00583">
    <property type="entry name" value="Acetyltransf_1"/>
    <property type="match status" value="1"/>
</dbReference>
<keyword evidence="7" id="KW-1185">Reference proteome</keyword>
<protein>
    <recommendedName>
        <fullName evidence="4">Glucosamine 6-phosphate N-acetyltransferase</fullName>
        <ecNumber evidence="4">2.3.1.4</ecNumber>
    </recommendedName>
</protein>
<accession>A0A5N5T437</accession>
<dbReference type="GO" id="GO:0006048">
    <property type="term" value="P:UDP-N-acetylglucosamine biosynthetic process"/>
    <property type="evidence" value="ECO:0007669"/>
    <property type="project" value="UniProtKB-UniRule"/>
</dbReference>
<dbReference type="AlphaFoldDB" id="A0A5N5T437"/>
<dbReference type="OrthoDB" id="10039976at2759"/>
<reference evidence="6 7" key="1">
    <citation type="journal article" date="2019" name="PLoS Biol.">
        <title>Sex chromosomes control vertical transmission of feminizing Wolbachia symbionts in an isopod.</title>
        <authorList>
            <person name="Becking T."/>
            <person name="Chebbi M.A."/>
            <person name="Giraud I."/>
            <person name="Moumen B."/>
            <person name="Laverre T."/>
            <person name="Caubet Y."/>
            <person name="Peccoud J."/>
            <person name="Gilbert C."/>
            <person name="Cordaux R."/>
        </authorList>
    </citation>
    <scope>NUCLEOTIDE SEQUENCE [LARGE SCALE GENOMIC DNA]</scope>
    <source>
        <strain evidence="6">ANa2</strain>
        <tissue evidence="6">Whole body excluding digestive tract and cuticle</tissue>
    </source>
</reference>
<dbReference type="PANTHER" id="PTHR13355:SF11">
    <property type="entry name" value="GLUCOSAMINE 6-PHOSPHATE N-ACETYLTRANSFERASE"/>
    <property type="match status" value="1"/>
</dbReference>
<dbReference type="UniPathway" id="UPA00113">
    <property type="reaction ID" value="UER00529"/>
</dbReference>
<keyword evidence="4 6" id="KW-0808">Transferase</keyword>
<keyword evidence="4" id="KW-0012">Acyltransferase</keyword>
<dbReference type="PANTHER" id="PTHR13355">
    <property type="entry name" value="GLUCOSAMINE 6-PHOSPHATE N-ACETYLTRANSFERASE"/>
    <property type="match status" value="1"/>
</dbReference>
<evidence type="ECO:0000256" key="3">
    <source>
        <dbReference type="ARBA" id="ARBA00048964"/>
    </source>
</evidence>
<dbReference type="InterPro" id="IPR039143">
    <property type="entry name" value="GNPNAT1-like"/>
</dbReference>
<evidence type="ECO:0000256" key="2">
    <source>
        <dbReference type="ARBA" id="ARBA00006048"/>
    </source>
</evidence>
<proteinExistence type="inferred from homology"/>
<evidence type="ECO:0000313" key="7">
    <source>
        <dbReference type="Proteomes" id="UP000326759"/>
    </source>
</evidence>